<evidence type="ECO:0000313" key="2">
    <source>
        <dbReference type="Proteomes" id="UP000034085"/>
    </source>
</evidence>
<reference evidence="1 2" key="1">
    <citation type="journal article" date="2013" name="Appl. Microbiol. Biotechnol.">
        <title>Glycerol assimilation and production of 1,3-propanediol by Citrobacter amalonaticus Y19.</title>
        <authorList>
            <person name="Ainala S.K."/>
            <person name="Ashok S."/>
            <person name="Ko Y."/>
            <person name="Park S."/>
        </authorList>
    </citation>
    <scope>NUCLEOTIDE SEQUENCE [LARGE SCALE GENOMIC DNA]</scope>
    <source>
        <strain evidence="1 2">Y19</strain>
    </source>
</reference>
<name>A0A0F6RGW2_CITAM</name>
<proteinExistence type="predicted"/>
<dbReference type="AlphaFoldDB" id="A0A0F6RGW2"/>
<dbReference type="PATRIC" id="fig|1261127.3.peg.4111"/>
<organism evidence="1 2">
    <name type="scientific">Citrobacter amalonaticus Y19</name>
    <dbReference type="NCBI Taxonomy" id="1261127"/>
    <lineage>
        <taxon>Bacteria</taxon>
        <taxon>Pseudomonadati</taxon>
        <taxon>Pseudomonadota</taxon>
        <taxon>Gammaproteobacteria</taxon>
        <taxon>Enterobacterales</taxon>
        <taxon>Enterobacteriaceae</taxon>
        <taxon>Citrobacter</taxon>
    </lineage>
</organism>
<accession>A0A0F6RGW2</accession>
<dbReference type="RefSeq" id="WP_046492194.1">
    <property type="nucleotide sequence ID" value="NZ_CP011132.1"/>
</dbReference>
<dbReference type="KEGG" id="cama:F384_19690"/>
<dbReference type="OrthoDB" id="9935190at2"/>
<protein>
    <submittedName>
        <fullName evidence="1">Uncharacterized protein</fullName>
    </submittedName>
</protein>
<dbReference type="HOGENOM" id="CLU_2859599_0_0_6"/>
<dbReference type="EMBL" id="CP011132">
    <property type="protein sequence ID" value="AKE60630.1"/>
    <property type="molecule type" value="Genomic_DNA"/>
</dbReference>
<dbReference type="Proteomes" id="UP000034085">
    <property type="component" value="Chromosome"/>
</dbReference>
<evidence type="ECO:0000313" key="1">
    <source>
        <dbReference type="EMBL" id="AKE60630.1"/>
    </source>
</evidence>
<gene>
    <name evidence="1" type="ORF">F384_19690</name>
</gene>
<sequence>MGEQYRMSRQQRVSFTVEESKLIDEARNLMTAATGKPVTTNRFIKVSTIQRAEKINNGGTDGNA</sequence>